<keyword evidence="10" id="KW-1185">Reference proteome</keyword>
<dbReference type="Proteomes" id="UP000326939">
    <property type="component" value="Chromosome 10"/>
</dbReference>
<dbReference type="Gene3D" id="2.60.40.420">
    <property type="entry name" value="Cupredoxins - blue copper proteins"/>
    <property type="match status" value="1"/>
</dbReference>
<dbReference type="GO" id="GO:0005576">
    <property type="term" value="C:extracellular region"/>
    <property type="evidence" value="ECO:0007669"/>
    <property type="project" value="UniProtKB-SubCell"/>
</dbReference>
<keyword evidence="3" id="KW-0964">Secreted</keyword>
<proteinExistence type="inferred from homology"/>
<dbReference type="EMBL" id="VDCV01000010">
    <property type="protein sequence ID" value="KAB5538559.1"/>
    <property type="molecule type" value="Genomic_DNA"/>
</dbReference>
<dbReference type="Pfam" id="PF07731">
    <property type="entry name" value="Cu-oxidase_2"/>
    <property type="match status" value="1"/>
</dbReference>
<dbReference type="PROSITE" id="PS00079">
    <property type="entry name" value="MULTICOPPER_OXIDASE1"/>
    <property type="match status" value="1"/>
</dbReference>
<dbReference type="InterPro" id="IPR033138">
    <property type="entry name" value="Cu_oxidase_CS"/>
</dbReference>
<dbReference type="InterPro" id="IPR011706">
    <property type="entry name" value="Cu-oxidase_C"/>
</dbReference>
<evidence type="ECO:0000256" key="4">
    <source>
        <dbReference type="ARBA" id="ARBA00022723"/>
    </source>
</evidence>
<reference evidence="10" key="1">
    <citation type="journal article" date="2019" name="Gigascience">
        <title>De novo genome assembly of the endangered Acer yangbiense, a plant species with extremely small populations endemic to Yunnan Province, China.</title>
        <authorList>
            <person name="Yang J."/>
            <person name="Wariss H.M."/>
            <person name="Tao L."/>
            <person name="Zhang R."/>
            <person name="Yun Q."/>
            <person name="Hollingsworth P."/>
            <person name="Dao Z."/>
            <person name="Luo G."/>
            <person name="Guo H."/>
            <person name="Ma Y."/>
            <person name="Sun W."/>
        </authorList>
    </citation>
    <scope>NUCLEOTIDE SEQUENCE [LARGE SCALE GENOMIC DNA]</scope>
    <source>
        <strain evidence="10">cv. br00</strain>
    </source>
</reference>
<comment type="caution">
    <text evidence="9">The sequence shown here is derived from an EMBL/GenBank/DDBJ whole genome shotgun (WGS) entry which is preliminary data.</text>
</comment>
<dbReference type="GO" id="GO:0005507">
    <property type="term" value="F:copper ion binding"/>
    <property type="evidence" value="ECO:0007669"/>
    <property type="project" value="InterPro"/>
</dbReference>
<dbReference type="GO" id="GO:0003676">
    <property type="term" value="F:nucleic acid binding"/>
    <property type="evidence" value="ECO:0007669"/>
    <property type="project" value="InterPro"/>
</dbReference>
<organism evidence="9 10">
    <name type="scientific">Salix brachista</name>
    <dbReference type="NCBI Taxonomy" id="2182728"/>
    <lineage>
        <taxon>Eukaryota</taxon>
        <taxon>Viridiplantae</taxon>
        <taxon>Streptophyta</taxon>
        <taxon>Embryophyta</taxon>
        <taxon>Tracheophyta</taxon>
        <taxon>Spermatophyta</taxon>
        <taxon>Magnoliopsida</taxon>
        <taxon>eudicotyledons</taxon>
        <taxon>Gunneridae</taxon>
        <taxon>Pentapetalae</taxon>
        <taxon>rosids</taxon>
        <taxon>fabids</taxon>
        <taxon>Malpighiales</taxon>
        <taxon>Salicaceae</taxon>
        <taxon>Saliceae</taxon>
        <taxon>Salix</taxon>
    </lineage>
</organism>
<dbReference type="PROSITE" id="PS00080">
    <property type="entry name" value="MULTICOPPER_OXIDASE2"/>
    <property type="match status" value="1"/>
</dbReference>
<dbReference type="InterPro" id="IPR036875">
    <property type="entry name" value="Znf_CCHC_sf"/>
</dbReference>
<evidence type="ECO:0000256" key="7">
    <source>
        <dbReference type="ARBA" id="ARBA00023008"/>
    </source>
</evidence>
<feature type="domain" description="Plastocyanin-like" evidence="8">
    <location>
        <begin position="133"/>
        <end position="260"/>
    </location>
</feature>
<dbReference type="InterPro" id="IPR008972">
    <property type="entry name" value="Cupredoxin"/>
</dbReference>
<evidence type="ECO:0000313" key="10">
    <source>
        <dbReference type="Proteomes" id="UP000326939"/>
    </source>
</evidence>
<name>A0A5N5L727_9ROSI</name>
<dbReference type="GO" id="GO:0016491">
    <property type="term" value="F:oxidoreductase activity"/>
    <property type="evidence" value="ECO:0007669"/>
    <property type="project" value="UniProtKB-KW"/>
</dbReference>
<gene>
    <name evidence="9" type="ORF">DKX38_016092</name>
</gene>
<evidence type="ECO:0000313" key="9">
    <source>
        <dbReference type="EMBL" id="KAB5538559.1"/>
    </source>
</evidence>
<sequence length="421" mass="47169">MLLGTSATDSMALLSRNTSMNFKPFNSFNSGNRPYCHHCKIQGHTLEDCFKAGNTKPPICSHCNQSGHLAERCYKLVGYPPGHKLHNKMKRPSVHTRQVNMVATEDFSKNHTEKMDLISTQYQKILQLLHEKHNPTADTQFNMAANPTSSMVNSTNLTSMSVDVILQNANSMIVKNSETHPWHLHGHDFWVLGYGTGKYNISCDWRKYNLVNPIMKNTAPLHPYGWTALRFRADNPGVWAFHCHVESHFYMGMGVVFEEGIEKVGELPSSIRGCGESEGRRNTNEVTRWPPSLHNLRCPGILKLRACNLSDDAVPEDLWSLSSLQKASNNSKLPKNFNKLGDSQKLDLSTTSPAIVHLSELKDTAPQVQERIMKGFGGFFPQGNEIPDNFIQNEGPSLHFNAPQFDGDDLLSFHVCCACSS</sequence>
<dbReference type="SUPFAM" id="SSF57756">
    <property type="entry name" value="Retrovirus zinc finger-like domains"/>
    <property type="match status" value="1"/>
</dbReference>
<evidence type="ECO:0000259" key="8">
    <source>
        <dbReference type="Pfam" id="PF07731"/>
    </source>
</evidence>
<dbReference type="SUPFAM" id="SSF49503">
    <property type="entry name" value="Cupredoxins"/>
    <property type="match status" value="1"/>
</dbReference>
<comment type="similarity">
    <text evidence="2">Belongs to the multicopper oxidase family.</text>
</comment>
<dbReference type="GO" id="GO:0008270">
    <property type="term" value="F:zinc ion binding"/>
    <property type="evidence" value="ECO:0007669"/>
    <property type="project" value="InterPro"/>
</dbReference>
<evidence type="ECO:0000256" key="1">
    <source>
        <dbReference type="ARBA" id="ARBA00004613"/>
    </source>
</evidence>
<keyword evidence="5" id="KW-0677">Repeat</keyword>
<keyword evidence="4" id="KW-0479">Metal-binding</keyword>
<comment type="subcellular location">
    <subcellularLocation>
        <location evidence="1">Secreted</location>
    </subcellularLocation>
</comment>
<evidence type="ECO:0000256" key="2">
    <source>
        <dbReference type="ARBA" id="ARBA00010609"/>
    </source>
</evidence>
<evidence type="ECO:0000256" key="3">
    <source>
        <dbReference type="ARBA" id="ARBA00022525"/>
    </source>
</evidence>
<accession>A0A5N5L727</accession>
<dbReference type="PANTHER" id="PTHR11709">
    <property type="entry name" value="MULTI-COPPER OXIDASE"/>
    <property type="match status" value="1"/>
</dbReference>
<dbReference type="InterPro" id="IPR045087">
    <property type="entry name" value="Cu-oxidase_fam"/>
</dbReference>
<protein>
    <recommendedName>
        <fullName evidence="8">Plastocyanin-like domain-containing protein</fullName>
    </recommendedName>
</protein>
<dbReference type="InterPro" id="IPR002355">
    <property type="entry name" value="Cu_oxidase_Cu_BS"/>
</dbReference>
<keyword evidence="7" id="KW-0186">Copper</keyword>
<keyword evidence="6" id="KW-0560">Oxidoreductase</keyword>
<dbReference type="AlphaFoldDB" id="A0A5N5L727"/>
<dbReference type="Gene3D" id="4.10.60.10">
    <property type="entry name" value="Zinc finger, CCHC-type"/>
    <property type="match status" value="1"/>
</dbReference>
<evidence type="ECO:0000256" key="6">
    <source>
        <dbReference type="ARBA" id="ARBA00023002"/>
    </source>
</evidence>
<dbReference type="PANTHER" id="PTHR11709:SF237">
    <property type="entry name" value="L-ASCORBATE OXIDASE"/>
    <property type="match status" value="1"/>
</dbReference>
<evidence type="ECO:0000256" key="5">
    <source>
        <dbReference type="ARBA" id="ARBA00022737"/>
    </source>
</evidence>